<dbReference type="Gene3D" id="3.40.50.720">
    <property type="entry name" value="NAD(P)-binding Rossmann-like Domain"/>
    <property type="match status" value="1"/>
</dbReference>
<dbReference type="Gene3D" id="3.90.180.10">
    <property type="entry name" value="Medium-chain alcohol dehydrogenases, catalytic domain"/>
    <property type="match status" value="1"/>
</dbReference>
<sequence>MAIFCGKCDTCKLGLVQKCDHRFIYSFADIKNGTGFNGFYATHMVLRKGSHIVKIPDHVSDRMAAPVNCALATMVNAVHAIEESKHNNIAVVQGAGLLGLYGTALLKECGYRKVYCTDISEDRLKLVTHFGGIPYSANSGAPPVLKANSVDVVIEVCGSSEVVPEGIRLLRPGGTYVFVGMVHPMSKLSDVTGWDIIGKCLSIKGVHNYGPKHLDEAVDFVAKTAGKYPYEILVSPDVYSLENFLAAVEMSKQRKYARVAVSAQQHSRSSL</sequence>
<keyword evidence="2" id="KW-0479">Metal-binding</keyword>
<dbReference type="RefSeq" id="XP_013399461.1">
    <property type="nucleotide sequence ID" value="XM_013544007.1"/>
</dbReference>
<dbReference type="InterPro" id="IPR011032">
    <property type="entry name" value="GroES-like_sf"/>
</dbReference>
<dbReference type="SUPFAM" id="SSF50129">
    <property type="entry name" value="GroES-like"/>
    <property type="match status" value="1"/>
</dbReference>
<dbReference type="GeneID" id="106165699"/>
<dbReference type="GO" id="GO:0046872">
    <property type="term" value="F:metal ion binding"/>
    <property type="evidence" value="ECO:0007669"/>
    <property type="project" value="UniProtKB-KW"/>
</dbReference>
<evidence type="ECO:0000259" key="6">
    <source>
        <dbReference type="Pfam" id="PF00107"/>
    </source>
</evidence>
<keyword evidence="3" id="KW-0862">Zinc</keyword>
<dbReference type="RefSeq" id="XP_013399464.1">
    <property type="nucleotide sequence ID" value="XM_013544010.1"/>
</dbReference>
<keyword evidence="7" id="KW-1185">Reference proteome</keyword>
<dbReference type="OrthoDB" id="3941538at2759"/>
<dbReference type="InterPro" id="IPR013149">
    <property type="entry name" value="ADH-like_C"/>
</dbReference>
<comment type="cofactor">
    <cofactor evidence="1">
        <name>Zn(2+)</name>
        <dbReference type="ChEBI" id="CHEBI:29105"/>
    </cofactor>
</comment>
<evidence type="ECO:0000313" key="10">
    <source>
        <dbReference type="RefSeq" id="XP_013399464.1"/>
    </source>
</evidence>
<reference evidence="8 9" key="1">
    <citation type="submission" date="2025-04" db="UniProtKB">
        <authorList>
            <consortium name="RefSeq"/>
        </authorList>
    </citation>
    <scope>IDENTIFICATION</scope>
    <source>
        <tissue evidence="8 9">Gonads</tissue>
    </source>
</reference>
<evidence type="ECO:0000256" key="3">
    <source>
        <dbReference type="ARBA" id="ARBA00022833"/>
    </source>
</evidence>
<dbReference type="SUPFAM" id="SSF51735">
    <property type="entry name" value="NAD(P)-binding Rossmann-fold domains"/>
    <property type="match status" value="1"/>
</dbReference>
<keyword evidence="5" id="KW-0520">NAD</keyword>
<dbReference type="AlphaFoldDB" id="A0A1S3INI5"/>
<organism evidence="7 8">
    <name type="scientific">Lingula anatina</name>
    <name type="common">Brachiopod</name>
    <name type="synonym">Lingula unguis</name>
    <dbReference type="NCBI Taxonomy" id="7574"/>
    <lineage>
        <taxon>Eukaryota</taxon>
        <taxon>Metazoa</taxon>
        <taxon>Spiralia</taxon>
        <taxon>Lophotrochozoa</taxon>
        <taxon>Brachiopoda</taxon>
        <taxon>Linguliformea</taxon>
        <taxon>Lingulata</taxon>
        <taxon>Lingulida</taxon>
        <taxon>Linguloidea</taxon>
        <taxon>Lingulidae</taxon>
        <taxon>Lingula</taxon>
    </lineage>
</organism>
<dbReference type="PANTHER" id="PTHR42940:SF3">
    <property type="entry name" value="ALCOHOL DEHYDROGENASE 1-RELATED"/>
    <property type="match status" value="1"/>
</dbReference>
<accession>A0A1S3INI5</accession>
<dbReference type="PANTHER" id="PTHR42940">
    <property type="entry name" value="ALCOHOL DEHYDROGENASE 1-RELATED"/>
    <property type="match status" value="1"/>
</dbReference>
<keyword evidence="4" id="KW-0560">Oxidoreductase</keyword>
<dbReference type="GO" id="GO:0005737">
    <property type="term" value="C:cytoplasm"/>
    <property type="evidence" value="ECO:0007669"/>
    <property type="project" value="TreeGrafter"/>
</dbReference>
<evidence type="ECO:0000313" key="7">
    <source>
        <dbReference type="Proteomes" id="UP000085678"/>
    </source>
</evidence>
<evidence type="ECO:0000256" key="1">
    <source>
        <dbReference type="ARBA" id="ARBA00001947"/>
    </source>
</evidence>
<protein>
    <submittedName>
        <fullName evidence="8 9">Uncharacterized protein LOC106165699 isoform X2</fullName>
    </submittedName>
</protein>
<evidence type="ECO:0000313" key="9">
    <source>
        <dbReference type="RefSeq" id="XP_013399462.1"/>
    </source>
</evidence>
<gene>
    <name evidence="8 9 10" type="primary">LOC106165699</name>
</gene>
<dbReference type="GO" id="GO:0004022">
    <property type="term" value="F:alcohol dehydrogenase (NAD+) activity"/>
    <property type="evidence" value="ECO:0007669"/>
    <property type="project" value="TreeGrafter"/>
</dbReference>
<dbReference type="Proteomes" id="UP000085678">
    <property type="component" value="Unplaced"/>
</dbReference>
<feature type="domain" description="Alcohol dehydrogenase-like C-terminal" evidence="6">
    <location>
        <begin position="98"/>
        <end position="222"/>
    </location>
</feature>
<proteinExistence type="predicted"/>
<evidence type="ECO:0000256" key="4">
    <source>
        <dbReference type="ARBA" id="ARBA00023002"/>
    </source>
</evidence>
<evidence type="ECO:0000313" key="8">
    <source>
        <dbReference type="RefSeq" id="XP_013399461.1"/>
    </source>
</evidence>
<dbReference type="Pfam" id="PF00107">
    <property type="entry name" value="ADH_zinc_N"/>
    <property type="match status" value="1"/>
</dbReference>
<dbReference type="InterPro" id="IPR036291">
    <property type="entry name" value="NAD(P)-bd_dom_sf"/>
</dbReference>
<evidence type="ECO:0000256" key="2">
    <source>
        <dbReference type="ARBA" id="ARBA00022723"/>
    </source>
</evidence>
<evidence type="ECO:0000256" key="5">
    <source>
        <dbReference type="ARBA" id="ARBA00023027"/>
    </source>
</evidence>
<dbReference type="RefSeq" id="XP_013399462.1">
    <property type="nucleotide sequence ID" value="XM_013544008.1"/>
</dbReference>
<name>A0A1S3INI5_LINAN</name>